<organism evidence="1 2">
    <name type="scientific">Suillus subaureus</name>
    <dbReference type="NCBI Taxonomy" id="48587"/>
    <lineage>
        <taxon>Eukaryota</taxon>
        <taxon>Fungi</taxon>
        <taxon>Dikarya</taxon>
        <taxon>Basidiomycota</taxon>
        <taxon>Agaricomycotina</taxon>
        <taxon>Agaricomycetes</taxon>
        <taxon>Agaricomycetidae</taxon>
        <taxon>Boletales</taxon>
        <taxon>Suillineae</taxon>
        <taxon>Suillaceae</taxon>
        <taxon>Suillus</taxon>
    </lineage>
</organism>
<evidence type="ECO:0000313" key="1">
    <source>
        <dbReference type="EMBL" id="KAG1818744.1"/>
    </source>
</evidence>
<reference evidence="1" key="1">
    <citation type="journal article" date="2020" name="New Phytol.">
        <title>Comparative genomics reveals dynamic genome evolution in host specialist ectomycorrhizal fungi.</title>
        <authorList>
            <person name="Lofgren L.A."/>
            <person name="Nguyen N.H."/>
            <person name="Vilgalys R."/>
            <person name="Ruytinx J."/>
            <person name="Liao H.L."/>
            <person name="Branco S."/>
            <person name="Kuo A."/>
            <person name="LaButti K."/>
            <person name="Lipzen A."/>
            <person name="Andreopoulos W."/>
            <person name="Pangilinan J."/>
            <person name="Riley R."/>
            <person name="Hundley H."/>
            <person name="Na H."/>
            <person name="Barry K."/>
            <person name="Grigoriev I.V."/>
            <person name="Stajich J.E."/>
            <person name="Kennedy P.G."/>
        </authorList>
    </citation>
    <scope>NUCLEOTIDE SEQUENCE</scope>
    <source>
        <strain evidence="1">MN1</strain>
    </source>
</reference>
<dbReference type="RefSeq" id="XP_041194616.1">
    <property type="nucleotide sequence ID" value="XM_041332750.1"/>
</dbReference>
<dbReference type="Proteomes" id="UP000807769">
    <property type="component" value="Unassembled WGS sequence"/>
</dbReference>
<proteinExistence type="predicted"/>
<sequence>MPTRASLVLLRESKLYCTNFELETLFDLVGWIFSVAGHIPEDATTANYYYPLVILYCQWCRTLCNNKGKEPQMVQITWFLQEGTKRVCIGSNMDRPKSARKEIARTTRFNMLSRDGLVLGYERHLPYTGDGGQLIGHCAETFPMLFIKSLGNKVTLADARGIAVKPFQALDAGMPNKLDVPDTQTLRRDLLEDPCDNCEVVLPRLGNINPDHFSVDHFNA</sequence>
<gene>
    <name evidence="1" type="ORF">BJ212DRAFT_1298788</name>
</gene>
<protein>
    <submittedName>
        <fullName evidence="1">Uncharacterized protein</fullName>
    </submittedName>
</protein>
<accession>A0A9P7JEP9</accession>
<dbReference type="GeneID" id="64626767"/>
<keyword evidence="2" id="KW-1185">Reference proteome</keyword>
<evidence type="ECO:0000313" key="2">
    <source>
        <dbReference type="Proteomes" id="UP000807769"/>
    </source>
</evidence>
<dbReference type="EMBL" id="JABBWG010000011">
    <property type="protein sequence ID" value="KAG1818744.1"/>
    <property type="molecule type" value="Genomic_DNA"/>
</dbReference>
<dbReference type="OrthoDB" id="2692980at2759"/>
<comment type="caution">
    <text evidence="1">The sequence shown here is derived from an EMBL/GenBank/DDBJ whole genome shotgun (WGS) entry which is preliminary data.</text>
</comment>
<name>A0A9P7JEP9_9AGAM</name>
<dbReference type="AlphaFoldDB" id="A0A9P7JEP9"/>